<dbReference type="PaxDb" id="4097-A0A1S3Z6G7"/>
<dbReference type="GO" id="GO:0005737">
    <property type="term" value="C:cytoplasm"/>
    <property type="evidence" value="ECO:0000318"/>
    <property type="project" value="GO_Central"/>
</dbReference>
<dbReference type="SMART" id="SM00185">
    <property type="entry name" value="ARM"/>
    <property type="match status" value="3"/>
</dbReference>
<comment type="function">
    <text evidence="2">Functions as an E3 ubiquitin ligase.</text>
</comment>
<evidence type="ECO:0000313" key="10">
    <source>
        <dbReference type="Proteomes" id="UP000790787"/>
    </source>
</evidence>
<keyword evidence="10" id="KW-1185">Reference proteome</keyword>
<evidence type="ECO:0000256" key="3">
    <source>
        <dbReference type="ARBA" id="ARBA00004906"/>
    </source>
</evidence>
<dbReference type="Proteomes" id="UP000790787">
    <property type="component" value="Chromosome 4"/>
</dbReference>
<dbReference type="Gene3D" id="3.30.40.10">
    <property type="entry name" value="Zinc/RING finger domain, C3HC4 (zinc finger)"/>
    <property type="match status" value="1"/>
</dbReference>
<dbReference type="Gene3D" id="1.25.10.10">
    <property type="entry name" value="Leucine-rich Repeat Variant"/>
    <property type="match status" value="1"/>
</dbReference>
<dbReference type="Pfam" id="PF04564">
    <property type="entry name" value="U-box"/>
    <property type="match status" value="1"/>
</dbReference>
<name>A0A1S3Z6G7_TOBAC</name>
<dbReference type="AlphaFoldDB" id="A0A1S3Z6G7"/>
<dbReference type="RefSeq" id="XP_016460075.1">
    <property type="nucleotide sequence ID" value="XM_016604589.1"/>
</dbReference>
<dbReference type="GO" id="GO:0061630">
    <property type="term" value="F:ubiquitin protein ligase activity"/>
    <property type="evidence" value="ECO:0007669"/>
    <property type="project" value="UniProtKB-EC"/>
</dbReference>
<reference evidence="10" key="1">
    <citation type="journal article" date="2014" name="Nat. Commun.">
        <title>The tobacco genome sequence and its comparison with those of tomato and potato.</title>
        <authorList>
            <person name="Sierro N."/>
            <person name="Battey J.N."/>
            <person name="Ouadi S."/>
            <person name="Bakaher N."/>
            <person name="Bovet L."/>
            <person name="Willig A."/>
            <person name="Goepfert S."/>
            <person name="Peitsch M.C."/>
            <person name="Ivanov N.V."/>
        </authorList>
    </citation>
    <scope>NUCLEOTIDE SEQUENCE [LARGE SCALE GENOMIC DNA]</scope>
</reference>
<evidence type="ECO:0000313" key="11">
    <source>
        <dbReference type="RefSeq" id="XP_016460075.1"/>
    </source>
</evidence>
<dbReference type="InterPro" id="IPR013083">
    <property type="entry name" value="Znf_RING/FYVE/PHD"/>
</dbReference>
<dbReference type="InterPro" id="IPR003613">
    <property type="entry name" value="Ubox_domain"/>
</dbReference>
<dbReference type="PANTHER" id="PTHR23315">
    <property type="entry name" value="U BOX DOMAIN-CONTAINING"/>
    <property type="match status" value="1"/>
</dbReference>
<evidence type="ECO:0000256" key="2">
    <source>
        <dbReference type="ARBA" id="ARBA00003861"/>
    </source>
</evidence>
<accession>A0A1S3Z6G7</accession>
<dbReference type="SMART" id="SM00504">
    <property type="entry name" value="Ubox"/>
    <property type="match status" value="1"/>
</dbReference>
<feature type="region of interest" description="Disordered" evidence="8">
    <location>
        <begin position="208"/>
        <end position="231"/>
    </location>
</feature>
<keyword evidence="5" id="KW-0808">Transferase</keyword>
<dbReference type="SUPFAM" id="SSF48371">
    <property type="entry name" value="ARM repeat"/>
    <property type="match status" value="1"/>
</dbReference>
<feature type="domain" description="U-box" evidence="9">
    <location>
        <begin position="39"/>
        <end position="113"/>
    </location>
</feature>
<evidence type="ECO:0000256" key="1">
    <source>
        <dbReference type="ARBA" id="ARBA00000900"/>
    </source>
</evidence>
<proteinExistence type="predicted"/>
<dbReference type="RefSeq" id="XP_016460075.1">
    <property type="nucleotide sequence ID" value="XM_016604589.2"/>
</dbReference>
<gene>
    <name evidence="11" type="primary">LOC107783607</name>
</gene>
<evidence type="ECO:0000256" key="5">
    <source>
        <dbReference type="ARBA" id="ARBA00022679"/>
    </source>
</evidence>
<evidence type="ECO:0000256" key="7">
    <source>
        <dbReference type="ARBA" id="ARBA00022786"/>
    </source>
</evidence>
<dbReference type="PROSITE" id="PS51698">
    <property type="entry name" value="U_BOX"/>
    <property type="match status" value="1"/>
</dbReference>
<sequence length="561" mass="61592">MYSPFRKVKGEMGGGHSKSKWKIFIYRSSSSSSKFDKKDPPKELLCPIYGSLMYDPVVVSSGQTFERTSVQVCKDLGFKPQLPNGSSPDFSTVIPNLALRTTILSWCEKSGAEKPQPPDYYAVESTVRTLMPSSSVSTTKEDPRIRVSERELLKSVAENPPVLLSHAASELTPRNNHHFYSPSSSEESVIANNSPLLPFTTRPSCYSSSSSQSTSSEIIVSDDVPSSASTSSEDDYYVVQFKKLDVYDQEQAVISLRKSTRTDEEARVSLCTPRLLSALKPLMVSRYAGIQTNAVASLVNLSLAEVNKVKIVRSGITPMLIDVLKGGFEESQEHAAGAIFSLALEDDNKTAIGVLGALQPLLHALRSGTERTRHDSALALYHLTLVQSNRAKLIKLGAASTLLGMLKSGDMAGRLVLVLCNLAVCQEGKTALLDANAVEVLLGILRKGSELDESTRENCVAALYSLSHGSLRFKGLAKEAKAAEILQTVVERGSERAREKVERGSERAREKAKRMLISMRGRYKEDDDEEEVDWEGVLEGRVSQTRYRVGRTTHNLNSTEF</sequence>
<protein>
    <recommendedName>
        <fullName evidence="4">RING-type E3 ubiquitin transferase</fullName>
        <ecNumber evidence="4">2.3.2.27</ecNumber>
    </recommendedName>
</protein>
<dbReference type="FunFam" id="1.25.10.10:FF:000578">
    <property type="entry name" value="RING-type E3 ubiquitin transferase"/>
    <property type="match status" value="1"/>
</dbReference>
<reference evidence="11" key="2">
    <citation type="submission" date="2025-08" db="UniProtKB">
        <authorList>
            <consortium name="RefSeq"/>
        </authorList>
    </citation>
    <scope>IDENTIFICATION</scope>
    <source>
        <tissue evidence="11">Leaf</tissue>
    </source>
</reference>
<evidence type="ECO:0000256" key="6">
    <source>
        <dbReference type="ARBA" id="ARBA00022737"/>
    </source>
</evidence>
<dbReference type="GeneID" id="107783607"/>
<keyword evidence="7" id="KW-0833">Ubl conjugation pathway</keyword>
<evidence type="ECO:0000256" key="4">
    <source>
        <dbReference type="ARBA" id="ARBA00012483"/>
    </source>
</evidence>
<comment type="catalytic activity">
    <reaction evidence="1">
        <text>S-ubiquitinyl-[E2 ubiquitin-conjugating enzyme]-L-cysteine + [acceptor protein]-L-lysine = [E2 ubiquitin-conjugating enzyme]-L-cysteine + N(6)-ubiquitinyl-[acceptor protein]-L-lysine.</text>
        <dbReference type="EC" id="2.3.2.27"/>
    </reaction>
</comment>
<evidence type="ECO:0000256" key="8">
    <source>
        <dbReference type="SAM" id="MobiDB-lite"/>
    </source>
</evidence>
<dbReference type="InterPro" id="IPR000225">
    <property type="entry name" value="Armadillo"/>
</dbReference>
<comment type="pathway">
    <text evidence="3">Protein modification; protein ubiquitination.</text>
</comment>
<dbReference type="InterPro" id="IPR011989">
    <property type="entry name" value="ARM-like"/>
</dbReference>
<dbReference type="GO" id="GO:0005634">
    <property type="term" value="C:nucleus"/>
    <property type="evidence" value="ECO:0000318"/>
    <property type="project" value="GO_Central"/>
</dbReference>
<dbReference type="OrthoDB" id="7537227at2759"/>
<dbReference type="EC" id="2.3.2.27" evidence="4"/>
<organism evidence="10 11">
    <name type="scientific">Nicotiana tabacum</name>
    <name type="common">Common tobacco</name>
    <dbReference type="NCBI Taxonomy" id="4097"/>
    <lineage>
        <taxon>Eukaryota</taxon>
        <taxon>Viridiplantae</taxon>
        <taxon>Streptophyta</taxon>
        <taxon>Embryophyta</taxon>
        <taxon>Tracheophyta</taxon>
        <taxon>Spermatophyta</taxon>
        <taxon>Magnoliopsida</taxon>
        <taxon>eudicotyledons</taxon>
        <taxon>Gunneridae</taxon>
        <taxon>Pentapetalae</taxon>
        <taxon>asterids</taxon>
        <taxon>lamiids</taxon>
        <taxon>Solanales</taxon>
        <taxon>Solanaceae</taxon>
        <taxon>Nicotianoideae</taxon>
        <taxon>Nicotianeae</taxon>
        <taxon>Nicotiana</taxon>
    </lineage>
</organism>
<dbReference type="PANTHER" id="PTHR23315:SF276">
    <property type="entry name" value="U-BOX DOMAIN-CONTAINING PROTEIN 38"/>
    <property type="match status" value="1"/>
</dbReference>
<keyword evidence="6" id="KW-0677">Repeat</keyword>
<dbReference type="UniPathway" id="UPA00143"/>
<dbReference type="FunFam" id="3.30.40.10:FF:000565">
    <property type="entry name" value="RING-type E3 ubiquitin transferase"/>
    <property type="match status" value="1"/>
</dbReference>
<dbReference type="InterPro" id="IPR016024">
    <property type="entry name" value="ARM-type_fold"/>
</dbReference>
<evidence type="ECO:0000259" key="9">
    <source>
        <dbReference type="PROSITE" id="PS51698"/>
    </source>
</evidence>
<dbReference type="SMR" id="A0A1S3Z6G7"/>
<dbReference type="GO" id="GO:0016567">
    <property type="term" value="P:protein ubiquitination"/>
    <property type="evidence" value="ECO:0007669"/>
    <property type="project" value="UniProtKB-UniPathway"/>
</dbReference>
<dbReference type="KEGG" id="nta:107783607"/>
<dbReference type="SUPFAM" id="SSF57850">
    <property type="entry name" value="RING/U-box"/>
    <property type="match status" value="1"/>
</dbReference>